<name>A0A9P4NTS1_9PEZI</name>
<organism evidence="2 3">
    <name type="scientific">Tothia fuscella</name>
    <dbReference type="NCBI Taxonomy" id="1048955"/>
    <lineage>
        <taxon>Eukaryota</taxon>
        <taxon>Fungi</taxon>
        <taxon>Dikarya</taxon>
        <taxon>Ascomycota</taxon>
        <taxon>Pezizomycotina</taxon>
        <taxon>Dothideomycetes</taxon>
        <taxon>Pleosporomycetidae</taxon>
        <taxon>Venturiales</taxon>
        <taxon>Cylindrosympodiaceae</taxon>
        <taxon>Tothia</taxon>
    </lineage>
</organism>
<accession>A0A9P4NTS1</accession>
<dbReference type="OrthoDB" id="5977668at2759"/>
<keyword evidence="1" id="KW-1133">Transmembrane helix</keyword>
<keyword evidence="3" id="KW-1185">Reference proteome</keyword>
<dbReference type="InterPro" id="IPR036188">
    <property type="entry name" value="FAD/NAD-bd_sf"/>
</dbReference>
<dbReference type="GO" id="GO:0016491">
    <property type="term" value="F:oxidoreductase activity"/>
    <property type="evidence" value="ECO:0007669"/>
    <property type="project" value="TreeGrafter"/>
</dbReference>
<feature type="transmembrane region" description="Helical" evidence="1">
    <location>
        <begin position="128"/>
        <end position="147"/>
    </location>
</feature>
<dbReference type="EMBL" id="MU007034">
    <property type="protein sequence ID" value="KAF2431144.1"/>
    <property type="molecule type" value="Genomic_DNA"/>
</dbReference>
<dbReference type="SUPFAM" id="SSF51905">
    <property type="entry name" value="FAD/NAD(P)-binding domain"/>
    <property type="match status" value="1"/>
</dbReference>
<dbReference type="PANTHER" id="PTHR42923:SF42">
    <property type="entry name" value="AMINE OXIDASE DOMAIN-CONTAINING PROTEIN"/>
    <property type="match status" value="1"/>
</dbReference>
<dbReference type="AlphaFoldDB" id="A0A9P4NTS1"/>
<dbReference type="Proteomes" id="UP000800235">
    <property type="component" value="Unassembled WGS sequence"/>
</dbReference>
<proteinExistence type="predicted"/>
<evidence type="ECO:0000313" key="3">
    <source>
        <dbReference type="Proteomes" id="UP000800235"/>
    </source>
</evidence>
<gene>
    <name evidence="2" type="ORF">EJ08DRAFT_587854</name>
</gene>
<keyword evidence="1" id="KW-0472">Membrane</keyword>
<evidence type="ECO:0000256" key="1">
    <source>
        <dbReference type="SAM" id="Phobius"/>
    </source>
</evidence>
<reference evidence="2" key="1">
    <citation type="journal article" date="2020" name="Stud. Mycol.">
        <title>101 Dothideomycetes genomes: a test case for predicting lifestyles and emergence of pathogens.</title>
        <authorList>
            <person name="Haridas S."/>
            <person name="Albert R."/>
            <person name="Binder M."/>
            <person name="Bloem J."/>
            <person name="Labutti K."/>
            <person name="Salamov A."/>
            <person name="Andreopoulos B."/>
            <person name="Baker S."/>
            <person name="Barry K."/>
            <person name="Bills G."/>
            <person name="Bluhm B."/>
            <person name="Cannon C."/>
            <person name="Castanera R."/>
            <person name="Culley D."/>
            <person name="Daum C."/>
            <person name="Ezra D."/>
            <person name="Gonzalez J."/>
            <person name="Henrissat B."/>
            <person name="Kuo A."/>
            <person name="Liang C."/>
            <person name="Lipzen A."/>
            <person name="Lutzoni F."/>
            <person name="Magnuson J."/>
            <person name="Mondo S."/>
            <person name="Nolan M."/>
            <person name="Ohm R."/>
            <person name="Pangilinan J."/>
            <person name="Park H.-J."/>
            <person name="Ramirez L."/>
            <person name="Alfaro M."/>
            <person name="Sun H."/>
            <person name="Tritt A."/>
            <person name="Yoshinaga Y."/>
            <person name="Zwiers L.-H."/>
            <person name="Turgeon B."/>
            <person name="Goodwin S."/>
            <person name="Spatafora J."/>
            <person name="Crous P."/>
            <person name="Grigoriev I."/>
        </authorList>
    </citation>
    <scope>NUCLEOTIDE SEQUENCE</scope>
    <source>
        <strain evidence="2">CBS 130266</strain>
    </source>
</reference>
<comment type="caution">
    <text evidence="2">The sequence shown here is derived from an EMBL/GenBank/DDBJ whole genome shotgun (WGS) entry which is preliminary data.</text>
</comment>
<sequence>MDGKRQVRVAVVGSGLAGLCTAFLLHQDSEKRYSVTLFEEGKELSLDSASVSIANRSTRSFDRIDLPMRAFAGDYYNNLRALYDHLGVQYRPQSFLFAFERLAMGRAIPYFIHSSNHHRIPPLKPKGVSFLAYILEFLYLSVWYSYFTLCCIFDPPRSIPASETLEDYLKRICIPQYFTTYYILPMMSSVSTCPHDMLLRFPASDIIDYKRRTIGSKHYTVANGVGDAQQRLVQDIRTISSAHVQSVAPQDDGGVKLEWRHTDDTHCLNPSDEEFHHVVLAVSPDIVGNIFQRLEGEMVQIPTIRVESTVHSDDSTIQDQPESLLSPAGNAQTIFFRTSVHERRTESVHLQPSGAIVTTCPFTPITSDRIIQTSSFTRVLRTPRSRSIVNTIFKERGESTPDKQELLVDEKTYLIAPWRNGDAGVWLAGGWCWDGMVLLEGCVLSAMRIADAFNVQIPWEE</sequence>
<evidence type="ECO:0000313" key="2">
    <source>
        <dbReference type="EMBL" id="KAF2431144.1"/>
    </source>
</evidence>
<dbReference type="Pfam" id="PF13450">
    <property type="entry name" value="NAD_binding_8"/>
    <property type="match status" value="1"/>
</dbReference>
<dbReference type="PANTHER" id="PTHR42923">
    <property type="entry name" value="PROTOPORPHYRINOGEN OXIDASE"/>
    <property type="match status" value="1"/>
</dbReference>
<keyword evidence="1" id="KW-0812">Transmembrane</keyword>
<protein>
    <recommendedName>
        <fullName evidence="4">Amine oxidase domain-containing protein</fullName>
    </recommendedName>
</protein>
<dbReference type="InterPro" id="IPR050464">
    <property type="entry name" value="Zeta_carotene_desat/Oxidored"/>
</dbReference>
<evidence type="ECO:0008006" key="4">
    <source>
        <dbReference type="Google" id="ProtNLM"/>
    </source>
</evidence>
<dbReference type="Gene3D" id="3.50.50.60">
    <property type="entry name" value="FAD/NAD(P)-binding domain"/>
    <property type="match status" value="1"/>
</dbReference>